<dbReference type="Proteomes" id="UP000434957">
    <property type="component" value="Unassembled WGS sequence"/>
</dbReference>
<dbReference type="EMBL" id="QXFT01001779">
    <property type="protein sequence ID" value="KAE9310551.1"/>
    <property type="molecule type" value="Genomic_DNA"/>
</dbReference>
<evidence type="ECO:0000256" key="1">
    <source>
        <dbReference type="SAM" id="MobiDB-lite"/>
    </source>
</evidence>
<dbReference type="PANTHER" id="PTHR46599:SF3">
    <property type="entry name" value="PIGGYBAC TRANSPOSABLE ELEMENT-DERIVED PROTEIN 4"/>
    <property type="match status" value="1"/>
</dbReference>
<feature type="domain" description="PiggyBac transposable element-derived protein" evidence="2">
    <location>
        <begin position="380"/>
        <end position="583"/>
    </location>
</feature>
<feature type="region of interest" description="Disordered" evidence="1">
    <location>
        <begin position="294"/>
        <end position="332"/>
    </location>
</feature>
<feature type="compositionally biased region" description="Low complexity" evidence="1">
    <location>
        <begin position="103"/>
        <end position="135"/>
    </location>
</feature>
<feature type="compositionally biased region" description="Low complexity" evidence="1">
    <location>
        <begin position="143"/>
        <end position="162"/>
    </location>
</feature>
<evidence type="ECO:0000313" key="4">
    <source>
        <dbReference type="Proteomes" id="UP000434957"/>
    </source>
</evidence>
<name>A0A6A4E0L7_9STRA</name>
<accession>A0A6A4E0L7</accession>
<proteinExistence type="predicted"/>
<dbReference type="Pfam" id="PF13843">
    <property type="entry name" value="DDE_Tnp_1_7"/>
    <property type="match status" value="1"/>
</dbReference>
<dbReference type="PRINTS" id="PR00833">
    <property type="entry name" value="POAALLERGEN"/>
</dbReference>
<sequence length="584" mass="63840">MTRVDEEGLDLQEIYGAQQRPKVPVTRWNVASTTLLPTATAGTALTATATAATATATAATVTVTAATPIATAATVTATAATPTATAATATVTAATATATAATTTATPTMTDPPLAQAAAKRPAATKPKQAAKATPETLRSSSPRTVVAPAKVARAPRAASKATRGRATAKRKATTPRAPSKRRKNADLPENTAEDVPDEAMGVAETNDRGVPEVAVAAEDDTEPIVTEVQNTPRRVPEIPTAVPLDDFDSDNFLDALRRDRLFTPADADDLNVGEADWLLSLDLDVEGDEETILLDEAEGADKDDSVEADVEDDESNHDGNAEEEAPLEFDLSDDELNRLQANGWDTFDEHHSNQVLHDAAPLYEGPWGPTHAVLAYAENPLALFYFFLPKELWRKVAEETNNYRNESIDAIAQGMRARARARRETTPSTIVLSVEEYKAKLRRNNPIQPHEIVRFIGLLVARALERRRESLNRHWVTKVEGALSRGTFAQFLSRDRFQDIARFLHFNDNSKQAESGDRAFKIHPVIQALQKTFFRGYRLGARISIDEGMVPMRHRRNPMRQFMAMKSNKWGTKFYMTCCADTA</sequence>
<protein>
    <recommendedName>
        <fullName evidence="2">PiggyBac transposable element-derived protein domain-containing protein</fullName>
    </recommendedName>
</protein>
<feature type="region of interest" description="Disordered" evidence="1">
    <location>
        <begin position="103"/>
        <end position="195"/>
    </location>
</feature>
<gene>
    <name evidence="3" type="ORF">PR003_g20241</name>
</gene>
<comment type="caution">
    <text evidence="3">The sequence shown here is derived from an EMBL/GenBank/DDBJ whole genome shotgun (WGS) entry which is preliminary data.</text>
</comment>
<dbReference type="AlphaFoldDB" id="A0A6A4E0L7"/>
<feature type="compositionally biased region" description="Acidic residues" evidence="1">
    <location>
        <begin position="307"/>
        <end position="332"/>
    </location>
</feature>
<feature type="compositionally biased region" description="Basic residues" evidence="1">
    <location>
        <begin position="163"/>
        <end position="184"/>
    </location>
</feature>
<keyword evidence="4" id="KW-1185">Reference proteome</keyword>
<dbReference type="InterPro" id="IPR029526">
    <property type="entry name" value="PGBD"/>
</dbReference>
<evidence type="ECO:0000313" key="3">
    <source>
        <dbReference type="EMBL" id="KAE9310551.1"/>
    </source>
</evidence>
<evidence type="ECO:0000259" key="2">
    <source>
        <dbReference type="Pfam" id="PF13843"/>
    </source>
</evidence>
<dbReference type="PANTHER" id="PTHR46599">
    <property type="entry name" value="PIGGYBAC TRANSPOSABLE ELEMENT-DERIVED PROTEIN 4"/>
    <property type="match status" value="1"/>
</dbReference>
<reference evidence="3 4" key="1">
    <citation type="submission" date="2018-08" db="EMBL/GenBank/DDBJ databases">
        <title>Genomic investigation of the strawberry pathogen Phytophthora fragariae indicates pathogenicity is determined by transcriptional variation in three key races.</title>
        <authorList>
            <person name="Adams T.M."/>
            <person name="Armitage A.D."/>
            <person name="Sobczyk M.K."/>
            <person name="Bates H.J."/>
            <person name="Dunwell J.M."/>
            <person name="Nellist C.F."/>
            <person name="Harrison R.J."/>
        </authorList>
    </citation>
    <scope>NUCLEOTIDE SEQUENCE [LARGE SCALE GENOMIC DNA]</scope>
    <source>
        <strain evidence="3 4">SCRP333</strain>
    </source>
</reference>
<organism evidence="3 4">
    <name type="scientific">Phytophthora rubi</name>
    <dbReference type="NCBI Taxonomy" id="129364"/>
    <lineage>
        <taxon>Eukaryota</taxon>
        <taxon>Sar</taxon>
        <taxon>Stramenopiles</taxon>
        <taxon>Oomycota</taxon>
        <taxon>Peronosporomycetes</taxon>
        <taxon>Peronosporales</taxon>
        <taxon>Peronosporaceae</taxon>
        <taxon>Phytophthora</taxon>
    </lineage>
</organism>